<gene>
    <name evidence="2" type="ORF">DFJ43DRAFT_1061854</name>
</gene>
<keyword evidence="1" id="KW-0472">Membrane</keyword>
<name>A0AA38N3T8_9AGAR</name>
<feature type="transmembrane region" description="Helical" evidence="1">
    <location>
        <begin position="34"/>
        <end position="60"/>
    </location>
</feature>
<keyword evidence="1" id="KW-1133">Transmembrane helix</keyword>
<proteinExistence type="predicted"/>
<evidence type="ECO:0000313" key="3">
    <source>
        <dbReference type="Proteomes" id="UP001176059"/>
    </source>
</evidence>
<keyword evidence="1" id="KW-0812">Transmembrane</keyword>
<comment type="caution">
    <text evidence="2">The sequence shown here is derived from an EMBL/GenBank/DDBJ whole genome shotgun (WGS) entry which is preliminary data.</text>
</comment>
<evidence type="ECO:0000256" key="1">
    <source>
        <dbReference type="SAM" id="Phobius"/>
    </source>
</evidence>
<sequence>MASIIHSFALLVAFIPLDPGGLLVALLFQFPLHLIIYLSGALTLLYLTTKSLFLHLSLVASG</sequence>
<evidence type="ECO:0000313" key="2">
    <source>
        <dbReference type="EMBL" id="KAJ3734838.1"/>
    </source>
</evidence>
<keyword evidence="3" id="KW-1185">Reference proteome</keyword>
<reference evidence="2" key="1">
    <citation type="submission" date="2022-08" db="EMBL/GenBank/DDBJ databases">
        <authorList>
            <consortium name="DOE Joint Genome Institute"/>
            <person name="Min B."/>
            <person name="Sierra-Patev S."/>
            <person name="Naranjo-Ortiz M."/>
            <person name="Looney B."/>
            <person name="Konkel Z."/>
            <person name="Slot J.C."/>
            <person name="Sakamoto Y."/>
            <person name="Steenwyk J.L."/>
            <person name="Rokas A."/>
            <person name="Carro J."/>
            <person name="Camarero S."/>
            <person name="Ferreira P."/>
            <person name="Molpeceres G."/>
            <person name="Ruiz-duenas F.J."/>
            <person name="Serrano A."/>
            <person name="Henrissat B."/>
            <person name="Drula E."/>
            <person name="Hughes K.W."/>
            <person name="Mata J.L."/>
            <person name="Ishikawa N.K."/>
            <person name="Vargas-Isla R."/>
            <person name="Ushijima S."/>
            <person name="Smith C.A."/>
            <person name="Ahrendt S."/>
            <person name="Andreopoulos W."/>
            <person name="He G."/>
            <person name="LaButti K."/>
            <person name="Lipzen A."/>
            <person name="Ng V."/>
            <person name="Riley R."/>
            <person name="Sandor L."/>
            <person name="Barry K."/>
            <person name="Martinez A.T."/>
            <person name="Xiao Y."/>
            <person name="Gibbons J.G."/>
            <person name="Terashima K."/>
            <person name="Hibbett D.S."/>
            <person name="Grigoriev I.V."/>
        </authorList>
    </citation>
    <scope>NUCLEOTIDE SEQUENCE</scope>
    <source>
        <strain evidence="2">ET3784</strain>
    </source>
</reference>
<organism evidence="2 3">
    <name type="scientific">Lentinula guzmanii</name>
    <dbReference type="NCBI Taxonomy" id="2804957"/>
    <lineage>
        <taxon>Eukaryota</taxon>
        <taxon>Fungi</taxon>
        <taxon>Dikarya</taxon>
        <taxon>Basidiomycota</taxon>
        <taxon>Agaricomycotina</taxon>
        <taxon>Agaricomycetes</taxon>
        <taxon>Agaricomycetidae</taxon>
        <taxon>Agaricales</taxon>
        <taxon>Marasmiineae</taxon>
        <taxon>Omphalotaceae</taxon>
        <taxon>Lentinula</taxon>
    </lineage>
</organism>
<feature type="transmembrane region" description="Helical" evidence="1">
    <location>
        <begin position="7"/>
        <end position="28"/>
    </location>
</feature>
<reference evidence="2" key="2">
    <citation type="journal article" date="2023" name="Proc. Natl. Acad. Sci. U.S.A.">
        <title>A global phylogenomic analysis of the shiitake genus Lentinula.</title>
        <authorList>
            <person name="Sierra-Patev S."/>
            <person name="Min B."/>
            <person name="Naranjo-Ortiz M."/>
            <person name="Looney B."/>
            <person name="Konkel Z."/>
            <person name="Slot J.C."/>
            <person name="Sakamoto Y."/>
            <person name="Steenwyk J.L."/>
            <person name="Rokas A."/>
            <person name="Carro J."/>
            <person name="Camarero S."/>
            <person name="Ferreira P."/>
            <person name="Molpeceres G."/>
            <person name="Ruiz-Duenas F.J."/>
            <person name="Serrano A."/>
            <person name="Henrissat B."/>
            <person name="Drula E."/>
            <person name="Hughes K.W."/>
            <person name="Mata J.L."/>
            <person name="Ishikawa N.K."/>
            <person name="Vargas-Isla R."/>
            <person name="Ushijima S."/>
            <person name="Smith C.A."/>
            <person name="Donoghue J."/>
            <person name="Ahrendt S."/>
            <person name="Andreopoulos W."/>
            <person name="He G."/>
            <person name="LaButti K."/>
            <person name="Lipzen A."/>
            <person name="Ng V."/>
            <person name="Riley R."/>
            <person name="Sandor L."/>
            <person name="Barry K."/>
            <person name="Martinez A.T."/>
            <person name="Xiao Y."/>
            <person name="Gibbons J.G."/>
            <person name="Terashima K."/>
            <person name="Grigoriev I.V."/>
            <person name="Hibbett D."/>
        </authorList>
    </citation>
    <scope>NUCLEOTIDE SEQUENCE</scope>
    <source>
        <strain evidence="2">ET3784</strain>
    </source>
</reference>
<dbReference type="AlphaFoldDB" id="A0AA38N3T8"/>
<protein>
    <submittedName>
        <fullName evidence="2">Uncharacterized protein</fullName>
    </submittedName>
</protein>
<dbReference type="EMBL" id="JANVFO010000012">
    <property type="protein sequence ID" value="KAJ3734838.1"/>
    <property type="molecule type" value="Genomic_DNA"/>
</dbReference>
<dbReference type="Proteomes" id="UP001176059">
    <property type="component" value="Unassembled WGS sequence"/>
</dbReference>
<accession>A0AA38N3T8</accession>